<reference evidence="1 2" key="1">
    <citation type="journal article" date="2018" name="Emerg. Microbes Infect.">
        <title>Genomic analysis of oral Campylobacter concisus strains identified a potential bacterial molecular marker associated with active Crohn's disease.</title>
        <authorList>
            <person name="Liu F."/>
            <person name="Ma R."/>
            <person name="Tay C.Y.A."/>
            <person name="Octavia S."/>
            <person name="Lan R."/>
            <person name="Chung H.K.L."/>
            <person name="Riordan S.M."/>
            <person name="Grimm M.C."/>
            <person name="Leong R.W."/>
            <person name="Tanaka M.M."/>
            <person name="Connor S."/>
            <person name="Zhang L."/>
        </authorList>
    </citation>
    <scope>NUCLEOTIDE SEQUENCE [LARGE SCALE GENOMIC DNA]</scope>
    <source>
        <strain evidence="1 2">P13UCO-S1</strain>
    </source>
</reference>
<evidence type="ECO:0000313" key="2">
    <source>
        <dbReference type="Proteomes" id="UP000594707"/>
    </source>
</evidence>
<proteinExistence type="predicted"/>
<evidence type="ECO:0000313" key="1">
    <source>
        <dbReference type="EMBL" id="QPH95661.1"/>
    </source>
</evidence>
<name>A0A7S9RQ21_9BACT</name>
<organism evidence="1 2">
    <name type="scientific">Campylobacter concisus</name>
    <dbReference type="NCBI Taxonomy" id="199"/>
    <lineage>
        <taxon>Bacteria</taxon>
        <taxon>Pseudomonadati</taxon>
        <taxon>Campylobacterota</taxon>
        <taxon>Epsilonproteobacteria</taxon>
        <taxon>Campylobacterales</taxon>
        <taxon>Campylobacteraceae</taxon>
        <taxon>Campylobacter</taxon>
    </lineage>
</organism>
<protein>
    <submittedName>
        <fullName evidence="1">Uncharacterized protein</fullName>
    </submittedName>
</protein>
<sequence>MSLLAKIYRKRDENLQNLIDKLKKIYVTSGDKFMIVINKKHFDIKELNLVITRLDKGFFD</sequence>
<dbReference type="Proteomes" id="UP000594707">
    <property type="component" value="Chromosome"/>
</dbReference>
<dbReference type="EMBL" id="CP060705">
    <property type="protein sequence ID" value="QPH95661.1"/>
    <property type="molecule type" value="Genomic_DNA"/>
</dbReference>
<dbReference type="RefSeq" id="WP_107860949.1">
    <property type="nucleotide sequence ID" value="NZ_CP060705.1"/>
</dbReference>
<dbReference type="AlphaFoldDB" id="A0A7S9RQ21"/>
<gene>
    <name evidence="1" type="ORF">CVT08_09760</name>
</gene>
<accession>A0A7S9RQ21</accession>